<keyword evidence="3" id="KW-1185">Reference proteome</keyword>
<feature type="compositionally biased region" description="Polar residues" evidence="1">
    <location>
        <begin position="40"/>
        <end position="54"/>
    </location>
</feature>
<evidence type="ECO:0000313" key="2">
    <source>
        <dbReference type="EMBL" id="CAI8046568.1"/>
    </source>
</evidence>
<feature type="region of interest" description="Disordered" evidence="1">
    <location>
        <begin position="1"/>
        <end position="54"/>
    </location>
</feature>
<sequence>LSKSSPNKCDKEEFPAKQSKRRSQTKVSFNKNDAQKDMKTQYNTTVETNDSTYT</sequence>
<proteinExistence type="predicted"/>
<dbReference type="EMBL" id="CASHTH010003572">
    <property type="protein sequence ID" value="CAI8046568.1"/>
    <property type="molecule type" value="Genomic_DNA"/>
</dbReference>
<dbReference type="AlphaFoldDB" id="A0AA35X5X3"/>
<protein>
    <submittedName>
        <fullName evidence="2">Uncharacterized protein</fullName>
    </submittedName>
</protein>
<accession>A0AA35X5X3</accession>
<feature type="non-terminal residue" evidence="2">
    <location>
        <position position="1"/>
    </location>
</feature>
<comment type="caution">
    <text evidence="2">The sequence shown here is derived from an EMBL/GenBank/DDBJ whole genome shotgun (WGS) entry which is preliminary data.</text>
</comment>
<evidence type="ECO:0000313" key="3">
    <source>
        <dbReference type="Proteomes" id="UP001174909"/>
    </source>
</evidence>
<gene>
    <name evidence="2" type="ORF">GBAR_LOCUS25762</name>
</gene>
<name>A0AA35X5X3_GEOBA</name>
<organism evidence="2 3">
    <name type="scientific">Geodia barretti</name>
    <name type="common">Barrett's horny sponge</name>
    <dbReference type="NCBI Taxonomy" id="519541"/>
    <lineage>
        <taxon>Eukaryota</taxon>
        <taxon>Metazoa</taxon>
        <taxon>Porifera</taxon>
        <taxon>Demospongiae</taxon>
        <taxon>Heteroscleromorpha</taxon>
        <taxon>Tetractinellida</taxon>
        <taxon>Astrophorina</taxon>
        <taxon>Geodiidae</taxon>
        <taxon>Geodia</taxon>
    </lineage>
</organism>
<reference evidence="2" key="1">
    <citation type="submission" date="2023-03" db="EMBL/GenBank/DDBJ databases">
        <authorList>
            <person name="Steffen K."/>
            <person name="Cardenas P."/>
        </authorList>
    </citation>
    <scope>NUCLEOTIDE SEQUENCE</scope>
</reference>
<dbReference type="Proteomes" id="UP001174909">
    <property type="component" value="Unassembled WGS sequence"/>
</dbReference>
<evidence type="ECO:0000256" key="1">
    <source>
        <dbReference type="SAM" id="MobiDB-lite"/>
    </source>
</evidence>